<dbReference type="GO" id="GO:0004175">
    <property type="term" value="F:endopeptidase activity"/>
    <property type="evidence" value="ECO:0007669"/>
    <property type="project" value="UniProtKB-ARBA"/>
</dbReference>
<dbReference type="GO" id="GO:0080120">
    <property type="term" value="P:CAAX-box protein maturation"/>
    <property type="evidence" value="ECO:0007669"/>
    <property type="project" value="UniProtKB-ARBA"/>
</dbReference>
<accession>A0A953LIA2</accession>
<keyword evidence="1" id="KW-1133">Transmembrane helix</keyword>
<name>A0A953LIA2_SYMTR</name>
<feature type="domain" description="CAAX prenyl protease 2/Lysostaphin resistance protein A-like" evidence="2">
    <location>
        <begin position="138"/>
        <end position="230"/>
    </location>
</feature>
<organism evidence="3 4">
    <name type="scientific">Symbiobacterium thermophilum</name>
    <dbReference type="NCBI Taxonomy" id="2734"/>
    <lineage>
        <taxon>Bacteria</taxon>
        <taxon>Bacillati</taxon>
        <taxon>Bacillota</taxon>
        <taxon>Clostridia</taxon>
        <taxon>Eubacteriales</taxon>
        <taxon>Symbiobacteriaceae</taxon>
        <taxon>Symbiobacterium</taxon>
    </lineage>
</organism>
<gene>
    <name evidence="3" type="ORF">CWE10_06385</name>
</gene>
<dbReference type="Pfam" id="PF02517">
    <property type="entry name" value="Rce1-like"/>
    <property type="match status" value="1"/>
</dbReference>
<dbReference type="PANTHER" id="PTHR39430:SF1">
    <property type="entry name" value="PROTEASE"/>
    <property type="match status" value="1"/>
</dbReference>
<feature type="transmembrane region" description="Helical" evidence="1">
    <location>
        <begin position="62"/>
        <end position="83"/>
    </location>
</feature>
<dbReference type="EMBL" id="PIUK01000043">
    <property type="protein sequence ID" value="MBY6275839.1"/>
    <property type="molecule type" value="Genomic_DNA"/>
</dbReference>
<feature type="transmembrane region" description="Helical" evidence="1">
    <location>
        <begin position="268"/>
        <end position="287"/>
    </location>
</feature>
<feature type="transmembrane region" description="Helical" evidence="1">
    <location>
        <begin position="21"/>
        <end position="50"/>
    </location>
</feature>
<dbReference type="RefSeq" id="WP_273378723.1">
    <property type="nucleotide sequence ID" value="NZ_PIUK01000043.1"/>
</dbReference>
<feature type="transmembrane region" description="Helical" evidence="1">
    <location>
        <begin position="139"/>
        <end position="156"/>
    </location>
</feature>
<evidence type="ECO:0000313" key="4">
    <source>
        <dbReference type="Proteomes" id="UP000732377"/>
    </source>
</evidence>
<dbReference type="AlphaFoldDB" id="A0A953LIA2"/>
<dbReference type="InterPro" id="IPR003675">
    <property type="entry name" value="Rce1/LyrA-like_dom"/>
</dbReference>
<sequence>MRNGPLPRSGRRPRRRLHPGLSGFFFLPLTLLLTASGLALWTGCLLLAGLSPDEALGRLNVLTIYVAMTLAALGSTWLCSRFLDGEPRPDYGLPLAPLPLAHGLAGIAAGVAAQGALYLAGLLTTVYAARWNAGPGPAFWHYALTQFFVAVGEELFHRGYLLRRWTAWLGRWPAAAATSLLFGAAHLLSPGAGILSTVGIAAHGLVYAWIVQATGSLWPAVGLHWAWNVMEAGVLGLPNSGTPAPFALVATAVNGPAWWTGGDFGPEAGVISLVAIPVAWLVLWPAARGAYRPSGAGTAAR</sequence>
<dbReference type="Proteomes" id="UP000732377">
    <property type="component" value="Unassembled WGS sequence"/>
</dbReference>
<evidence type="ECO:0000259" key="2">
    <source>
        <dbReference type="Pfam" id="PF02517"/>
    </source>
</evidence>
<evidence type="ECO:0000256" key="1">
    <source>
        <dbReference type="SAM" id="Phobius"/>
    </source>
</evidence>
<feature type="transmembrane region" description="Helical" evidence="1">
    <location>
        <begin position="168"/>
        <end position="188"/>
    </location>
</feature>
<proteinExistence type="predicted"/>
<keyword evidence="1" id="KW-0472">Membrane</keyword>
<evidence type="ECO:0000313" key="3">
    <source>
        <dbReference type="EMBL" id="MBY6275839.1"/>
    </source>
</evidence>
<protein>
    <recommendedName>
        <fullName evidence="2">CAAX prenyl protease 2/Lysostaphin resistance protein A-like domain-containing protein</fullName>
    </recommendedName>
</protein>
<keyword evidence="1" id="KW-0812">Transmembrane</keyword>
<feature type="transmembrane region" description="Helical" evidence="1">
    <location>
        <begin position="95"/>
        <end position="119"/>
    </location>
</feature>
<reference evidence="3" key="1">
    <citation type="submission" date="2017-11" db="EMBL/GenBank/DDBJ databases">
        <title>Three new genomes from thermophilic consortium.</title>
        <authorList>
            <person name="Quaggio R."/>
            <person name="Amgarten D."/>
            <person name="Setubal J.C."/>
        </authorList>
    </citation>
    <scope>NUCLEOTIDE SEQUENCE</scope>
    <source>
        <strain evidence="3">ZCTH01-B2</strain>
    </source>
</reference>
<dbReference type="PANTHER" id="PTHR39430">
    <property type="entry name" value="MEMBRANE-ASSOCIATED PROTEASE-RELATED"/>
    <property type="match status" value="1"/>
</dbReference>
<comment type="caution">
    <text evidence="3">The sequence shown here is derived from an EMBL/GenBank/DDBJ whole genome shotgun (WGS) entry which is preliminary data.</text>
</comment>